<evidence type="ECO:0000259" key="1">
    <source>
        <dbReference type="Pfam" id="PF01548"/>
    </source>
</evidence>
<dbReference type="GO" id="GO:0006313">
    <property type="term" value="P:DNA transposition"/>
    <property type="evidence" value="ECO:0007669"/>
    <property type="project" value="InterPro"/>
</dbReference>
<evidence type="ECO:0000313" key="3">
    <source>
        <dbReference type="EMBL" id="NWO22901.1"/>
    </source>
</evidence>
<dbReference type="Proteomes" id="UP000526307">
    <property type="component" value="Unassembled WGS sequence"/>
</dbReference>
<dbReference type="GO" id="GO:0003677">
    <property type="term" value="F:DNA binding"/>
    <property type="evidence" value="ECO:0007669"/>
    <property type="project" value="InterPro"/>
</dbReference>
<reference evidence="3 4" key="1">
    <citation type="submission" date="2020-06" db="EMBL/GenBank/DDBJ databases">
        <title>Mogibacterium timidum strain W9173 genomic sequence.</title>
        <authorList>
            <person name="Wade W.G."/>
            <person name="Johnston C.D."/>
            <person name="Chen T."/>
            <person name="Dewhirst F.E."/>
        </authorList>
    </citation>
    <scope>NUCLEOTIDE SEQUENCE [LARGE SCALE GENOMIC DNA]</scope>
    <source>
        <strain evidence="3 4">W9173</strain>
    </source>
</reference>
<dbReference type="Pfam" id="PF02371">
    <property type="entry name" value="Transposase_20"/>
    <property type="match status" value="1"/>
</dbReference>
<proteinExistence type="predicted"/>
<dbReference type="PANTHER" id="PTHR33055">
    <property type="entry name" value="TRANSPOSASE FOR INSERTION SEQUENCE ELEMENT IS1111A"/>
    <property type="match status" value="1"/>
</dbReference>
<dbReference type="EMBL" id="JABXYR010000001">
    <property type="protein sequence ID" value="NWO22901.1"/>
    <property type="molecule type" value="Genomic_DNA"/>
</dbReference>
<dbReference type="InterPro" id="IPR047650">
    <property type="entry name" value="Transpos_IS110"/>
</dbReference>
<sequence length="405" mass="45895">MLNAVGIDVSKGKSTIAVLRPAGEIVRKPFDVRHTPKELSILSSYIQHLEGDTRIVMECTGHYHEPILKVLSDSGFFVSAVNPHLIKEYDGDNSLIKVKSDSADAKKIAGYTLDKWHLLRQYSAMDNTRTQLKTLNTQFQFIMRQKTALKNNLISLLDLTYPGVNAFFDSPVRKNGSQKWLDYAYSFWHADCVRTIGLKTFTERYKKFCKRHGYIFQPDKPKSLFESSKELIAVAPKDHIYKDMVLSAIVQVNLISAQIESMRLKMDELASTLPEYEVVMNMFGVGHTFGPQLMAEIGDISRFNHRSALTAFAGVDPGVNQSGKMKIDSNRASKRGAPRLRKTLFQIMQTLMQNAPADNRVYLFMMKKKAEGKPYHVYMTAGANKFLRIYYGTVKAHLASQSQTE</sequence>
<dbReference type="InterPro" id="IPR002525">
    <property type="entry name" value="Transp_IS110-like_N"/>
</dbReference>
<dbReference type="AlphaFoldDB" id="A0A7Y8VQQ8"/>
<dbReference type="InterPro" id="IPR003346">
    <property type="entry name" value="Transposase_20"/>
</dbReference>
<name>A0A7Y8VQQ8_9FIRM</name>
<keyword evidence="4" id="KW-1185">Reference proteome</keyword>
<accession>A0A7Y8VQQ8</accession>
<evidence type="ECO:0000259" key="2">
    <source>
        <dbReference type="Pfam" id="PF02371"/>
    </source>
</evidence>
<organism evidence="3 4">
    <name type="scientific">Mogibacterium timidum</name>
    <dbReference type="NCBI Taxonomy" id="35519"/>
    <lineage>
        <taxon>Bacteria</taxon>
        <taxon>Bacillati</taxon>
        <taxon>Bacillota</taxon>
        <taxon>Clostridia</taxon>
        <taxon>Peptostreptococcales</taxon>
        <taxon>Anaerovoracaceae</taxon>
        <taxon>Mogibacterium</taxon>
    </lineage>
</organism>
<dbReference type="Pfam" id="PF01548">
    <property type="entry name" value="DEDD_Tnp_IS110"/>
    <property type="match status" value="1"/>
</dbReference>
<dbReference type="RefSeq" id="WP_178978203.1">
    <property type="nucleotide sequence ID" value="NZ_JABXYR010000001.1"/>
</dbReference>
<evidence type="ECO:0000313" key="4">
    <source>
        <dbReference type="Proteomes" id="UP000526307"/>
    </source>
</evidence>
<dbReference type="PANTHER" id="PTHR33055:SF3">
    <property type="entry name" value="PUTATIVE TRANSPOSASE FOR IS117-RELATED"/>
    <property type="match status" value="1"/>
</dbReference>
<dbReference type="NCBIfam" id="NF033542">
    <property type="entry name" value="transpos_IS110"/>
    <property type="match status" value="1"/>
</dbReference>
<dbReference type="GO" id="GO:0004803">
    <property type="term" value="F:transposase activity"/>
    <property type="evidence" value="ECO:0007669"/>
    <property type="project" value="InterPro"/>
</dbReference>
<protein>
    <submittedName>
        <fullName evidence="3">IS110 family transposase</fullName>
    </submittedName>
</protein>
<gene>
    <name evidence="3" type="ORF">HW270_02250</name>
</gene>
<feature type="domain" description="Transposase IS116/IS110/IS902 C-terminal" evidence="2">
    <location>
        <begin position="277"/>
        <end position="356"/>
    </location>
</feature>
<comment type="caution">
    <text evidence="3">The sequence shown here is derived from an EMBL/GenBank/DDBJ whole genome shotgun (WGS) entry which is preliminary data.</text>
</comment>
<feature type="domain" description="Transposase IS110-like N-terminal" evidence="1">
    <location>
        <begin position="5"/>
        <end position="162"/>
    </location>
</feature>